<evidence type="ECO:0000313" key="5">
    <source>
        <dbReference type="Proteomes" id="UP000325081"/>
    </source>
</evidence>
<keyword evidence="5" id="KW-1185">Reference proteome</keyword>
<dbReference type="Proteomes" id="UP000325081">
    <property type="component" value="Unassembled WGS sequence"/>
</dbReference>
<dbReference type="InterPro" id="IPR006867">
    <property type="entry name" value="DUF632"/>
</dbReference>
<feature type="domain" description="DUF632" evidence="2">
    <location>
        <begin position="603"/>
        <end position="919"/>
    </location>
</feature>
<dbReference type="EMBL" id="BKCP01008515">
    <property type="protein sequence ID" value="GER49178.1"/>
    <property type="molecule type" value="Genomic_DNA"/>
</dbReference>
<dbReference type="Pfam" id="PF04782">
    <property type="entry name" value="DUF632"/>
    <property type="match status" value="1"/>
</dbReference>
<feature type="domain" description="DUF630" evidence="3">
    <location>
        <begin position="1"/>
        <end position="59"/>
    </location>
</feature>
<proteinExistence type="predicted"/>
<evidence type="ECO:0000259" key="3">
    <source>
        <dbReference type="Pfam" id="PF04783"/>
    </source>
</evidence>
<evidence type="ECO:0000313" key="4">
    <source>
        <dbReference type="EMBL" id="GER49178.1"/>
    </source>
</evidence>
<feature type="compositionally biased region" description="Basic and acidic residues" evidence="1">
    <location>
        <begin position="403"/>
        <end position="423"/>
    </location>
</feature>
<feature type="region of interest" description="Disordered" evidence="1">
    <location>
        <begin position="83"/>
        <end position="214"/>
    </location>
</feature>
<evidence type="ECO:0000259" key="2">
    <source>
        <dbReference type="Pfam" id="PF04782"/>
    </source>
</evidence>
<dbReference type="OrthoDB" id="1925648at2759"/>
<feature type="compositionally biased region" description="Basic residues" evidence="1">
    <location>
        <begin position="131"/>
        <end position="146"/>
    </location>
</feature>
<feature type="region of interest" description="Disordered" evidence="1">
    <location>
        <begin position="327"/>
        <end position="352"/>
    </location>
</feature>
<sequence>MGCSGSKAEDLPLVVRCRERRDLIRAAANYRYSLAAAHVSYFRSLKDVGDALRRFVDEELVAAASSSSSSSLSSPCLTLPRDSKLKHDNAGESSLHLRGGGGGGDGEDEDESHLHLPDSSSDDADLDDYMHHHRPNNQNPSHRKHQQHESEHNAHPLHKHQAQKGNKGSKSNSDASPFHSKVESSSRNPGSGLNGYGDREAETSSHYPTANSFQGYGAGSGNGYGPYGNDPFSDPYPFQFHHPPPASYTAPYVGQWDPPAAQPPWYYSNNTNMYYMRKGGPSAQTVVHEPPLQPAQGYSDLYWNPAAGYGYSGHGGNYGYAAVDMRNGEGSRDRRQKEVPPPPSPKASGWDFFNPFDGMMENGYGDYFSGERHGYKSCSSSPNSTEVREREGIPDLEEETESEVYKEVLKKNETKGKGKKIENSSRVMPPQRSEGSLRKQPFRKSEGGLNPVPPVHKIESNLRSVPSSSSMESRTDKQPVSFQHKKDSVKSSMPSEYSDKNEKPFVQPQYNKSSEKTSMPFRDSEKSVKLSISVPEDESRSSIEMEGSISSLSDQESSSAENVVVGSGDESFVKRKAVSFEVDGDSSKMSSMAVFTPQGKRDLHEVVAEIRDEFEIAAGYGKEVAMMLEVGKVLYQPSFLKVIRSRILYPLSPSLSSRDPPSLQSARLASKTMKLAKSYFDDVGKDVDAKACNLSSTLDKLYAWENKLYKEVKEEEKLRVMYEKQCKRLRTLDEEGAESIKIDATRASIRKLLTKLDVSVKAIDAISIRIHKLRDEELQPQVAELIHGFTRMWKTMLRCHQKQFQAVMESKMRRLRASNGPDPGSRASAGLERELRAWCIRFNNWINSQKSYVESLNGWLVRCLQYEPEQTPDGPGPYSPAHLGAPPVFIICNDWNRAVKAVSEARVADAMNTFSTSLRQLWEKQDEEDRQRVKAEYLSRDYEKRVDEKKGLPVVVQVDHRNSSGGLDDLKVDLDLMREKVAEERVKHKDAMKLVRDATCSSLQGGLVPIFKALESFTKDALEAHEHVRLEHHGPGS</sequence>
<comment type="caution">
    <text evidence="4">The sequence shown here is derived from an EMBL/GenBank/DDBJ whole genome shotgun (WGS) entry which is preliminary data.</text>
</comment>
<organism evidence="4 5">
    <name type="scientific">Striga asiatica</name>
    <name type="common">Asiatic witchweed</name>
    <name type="synonym">Buchnera asiatica</name>
    <dbReference type="NCBI Taxonomy" id="4170"/>
    <lineage>
        <taxon>Eukaryota</taxon>
        <taxon>Viridiplantae</taxon>
        <taxon>Streptophyta</taxon>
        <taxon>Embryophyta</taxon>
        <taxon>Tracheophyta</taxon>
        <taxon>Spermatophyta</taxon>
        <taxon>Magnoliopsida</taxon>
        <taxon>eudicotyledons</taxon>
        <taxon>Gunneridae</taxon>
        <taxon>Pentapetalae</taxon>
        <taxon>asterids</taxon>
        <taxon>lamiids</taxon>
        <taxon>Lamiales</taxon>
        <taxon>Orobanchaceae</taxon>
        <taxon>Buchnereae</taxon>
        <taxon>Striga</taxon>
    </lineage>
</organism>
<feature type="region of interest" description="Disordered" evidence="1">
    <location>
        <begin position="373"/>
        <end position="560"/>
    </location>
</feature>
<dbReference type="AlphaFoldDB" id="A0A5A7QW56"/>
<dbReference type="PANTHER" id="PTHR21450">
    <property type="entry name" value="PROTEIN ALTERED PHOSPHATE STARVATION RESPONSE 1"/>
    <property type="match status" value="1"/>
</dbReference>
<dbReference type="Pfam" id="PF04783">
    <property type="entry name" value="DUF630"/>
    <property type="match status" value="1"/>
</dbReference>
<feature type="compositionally biased region" description="Basic and acidic residues" evidence="1">
    <location>
        <begin position="327"/>
        <end position="338"/>
    </location>
</feature>
<feature type="compositionally biased region" description="Low complexity" evidence="1">
    <location>
        <begin position="548"/>
        <end position="559"/>
    </location>
</feature>
<evidence type="ECO:0000256" key="1">
    <source>
        <dbReference type="SAM" id="MobiDB-lite"/>
    </source>
</evidence>
<feature type="compositionally biased region" description="Polar residues" evidence="1">
    <location>
        <begin position="204"/>
        <end position="214"/>
    </location>
</feature>
<name>A0A5A7QW56_STRAF</name>
<accession>A0A5A7QW56</accession>
<dbReference type="PANTHER" id="PTHR21450:SF2">
    <property type="entry name" value="FAMILY PROTEIN, PUTATIVE (DUF630 AND DUF632)-RELATED"/>
    <property type="match status" value="1"/>
</dbReference>
<reference evidence="5" key="1">
    <citation type="journal article" date="2019" name="Curr. Biol.">
        <title>Genome Sequence of Striga asiatica Provides Insight into the Evolution of Plant Parasitism.</title>
        <authorList>
            <person name="Yoshida S."/>
            <person name="Kim S."/>
            <person name="Wafula E.K."/>
            <person name="Tanskanen J."/>
            <person name="Kim Y.M."/>
            <person name="Honaas L."/>
            <person name="Yang Z."/>
            <person name="Spallek T."/>
            <person name="Conn C.E."/>
            <person name="Ichihashi Y."/>
            <person name="Cheong K."/>
            <person name="Cui S."/>
            <person name="Der J.P."/>
            <person name="Gundlach H."/>
            <person name="Jiao Y."/>
            <person name="Hori C."/>
            <person name="Ishida J.K."/>
            <person name="Kasahara H."/>
            <person name="Kiba T."/>
            <person name="Kim M.S."/>
            <person name="Koo N."/>
            <person name="Laohavisit A."/>
            <person name="Lee Y.H."/>
            <person name="Lumba S."/>
            <person name="McCourt P."/>
            <person name="Mortimer J.C."/>
            <person name="Mutuku J.M."/>
            <person name="Nomura T."/>
            <person name="Sasaki-Sekimoto Y."/>
            <person name="Seto Y."/>
            <person name="Wang Y."/>
            <person name="Wakatake T."/>
            <person name="Sakakibara H."/>
            <person name="Demura T."/>
            <person name="Yamaguchi S."/>
            <person name="Yoneyama K."/>
            <person name="Manabe R.I."/>
            <person name="Nelson D.C."/>
            <person name="Schulman A.H."/>
            <person name="Timko M.P."/>
            <person name="dePamphilis C.W."/>
            <person name="Choi D."/>
            <person name="Shirasu K."/>
        </authorList>
    </citation>
    <scope>NUCLEOTIDE SEQUENCE [LARGE SCALE GENOMIC DNA]</scope>
    <source>
        <strain evidence="5">cv. UVA1</strain>
    </source>
</reference>
<feature type="compositionally biased region" description="Polar residues" evidence="1">
    <location>
        <begin position="163"/>
        <end position="175"/>
    </location>
</feature>
<dbReference type="InterPro" id="IPR006868">
    <property type="entry name" value="DUF630"/>
</dbReference>
<protein>
    <submittedName>
        <fullName evidence="4">Uncharacterized protein</fullName>
    </submittedName>
</protein>
<gene>
    <name evidence="4" type="ORF">STAS_26398</name>
</gene>